<evidence type="ECO:0000256" key="1">
    <source>
        <dbReference type="ARBA" id="ARBA00022801"/>
    </source>
</evidence>
<name>A0A1F2WM83_9ACTN</name>
<dbReference type="GO" id="GO:0004553">
    <property type="term" value="F:hydrolase activity, hydrolyzing O-glycosyl compounds"/>
    <property type="evidence" value="ECO:0007669"/>
    <property type="project" value="InterPro"/>
</dbReference>
<evidence type="ECO:0000256" key="2">
    <source>
        <dbReference type="ARBA" id="ARBA00023295"/>
    </source>
</evidence>
<evidence type="ECO:0000313" key="5">
    <source>
        <dbReference type="EMBL" id="OFW57964.1"/>
    </source>
</evidence>
<keyword evidence="2 3" id="KW-0326">Glycosidase</keyword>
<dbReference type="InterPro" id="IPR017853">
    <property type="entry name" value="GH"/>
</dbReference>
<proteinExistence type="inferred from homology"/>
<accession>A0A1F2WM83</accession>
<reference evidence="5 6" key="1">
    <citation type="journal article" date="2016" name="Nat. Commun.">
        <title>Thousands of microbial genomes shed light on interconnected biogeochemical processes in an aquifer system.</title>
        <authorList>
            <person name="Anantharaman K."/>
            <person name="Brown C.T."/>
            <person name="Hug L.A."/>
            <person name="Sharon I."/>
            <person name="Castelle C.J."/>
            <person name="Probst A.J."/>
            <person name="Thomas B.C."/>
            <person name="Singh A."/>
            <person name="Wilkins M.J."/>
            <person name="Karaoz U."/>
            <person name="Brodie E.L."/>
            <person name="Williams K.H."/>
            <person name="Hubbard S.S."/>
            <person name="Banfield J.F."/>
        </authorList>
    </citation>
    <scope>NUCLEOTIDE SEQUENCE [LARGE SCALE GENOMIC DNA]</scope>
</reference>
<dbReference type="STRING" id="1797197.A2Y75_12090"/>
<organism evidence="5 6">
    <name type="scientific">Candidatus Solincola sediminis</name>
    <dbReference type="NCBI Taxonomy" id="1797199"/>
    <lineage>
        <taxon>Bacteria</taxon>
        <taxon>Bacillati</taxon>
        <taxon>Actinomycetota</taxon>
        <taxon>Candidatus Geothermincolia</taxon>
        <taxon>Candidatus Geothermincolales</taxon>
        <taxon>Candidatus Geothermincolaceae</taxon>
        <taxon>Candidatus Solincola</taxon>
    </lineage>
</organism>
<dbReference type="EMBL" id="MELK01000028">
    <property type="protein sequence ID" value="OFW57964.1"/>
    <property type="molecule type" value="Genomic_DNA"/>
</dbReference>
<dbReference type="InterPro" id="IPR051923">
    <property type="entry name" value="Glycosyl_Hydrolase_39"/>
</dbReference>
<dbReference type="Proteomes" id="UP000177876">
    <property type="component" value="Unassembled WGS sequence"/>
</dbReference>
<evidence type="ECO:0000313" key="6">
    <source>
        <dbReference type="Proteomes" id="UP000177876"/>
    </source>
</evidence>
<dbReference type="Gene3D" id="2.60.290.11">
    <property type="entry name" value="TM1070-like"/>
    <property type="match status" value="1"/>
</dbReference>
<sequence length="558" mass="62040">MRRRRSFAYATFLIATLLFSLTMPGISRAKSAATSFNASTSYADRYGIASSQLTDLDATTMDHEFQDLNGVGAGWVRCGFSWVNLEPVQGWWNPERLACADRLVSEAEDHEVNVLGILGCTPYWANGGKTWNYPPTDIAAWRNYVRTIVTRYRGRVKAWEVWNEENIQIFWGDPPSPAAYMPILIAASEEIRAADPDALILMGGLAGGWTPSFDYLTGCLSLGLANYVDVINYHPYPETLGTGEYTPQEVKCRWIVDYMRYLMAQGGAADLQLWITEFSFTTSQWDQETQAIYMLRSLINYARTDLEMIFWYRLRDTGSELSGLVEEDFDRKRSYSYYTTFTDVFGDVTAFDPSAASFSCARMDTLEADCFRKNNGRLLIAAWKTDDLDDSFNLTISDPAYKSLIAIDPETGARQPCAASIDAYGRLAISGMAIGKKPVILEASMSTDPDAYGNAFYFAEGYTGQGFEEWLCLANPNAQATTAHVTYMFSDGTTQTQDVPIGGTTRQTVYVNDAVGAGKDVSIKVTSDSPIVCERPMYFNYKGGWTGGHDVVGYAGEL</sequence>
<dbReference type="GO" id="GO:0000272">
    <property type="term" value="P:polysaccharide catabolic process"/>
    <property type="evidence" value="ECO:0007669"/>
    <property type="project" value="InterPro"/>
</dbReference>
<protein>
    <recommendedName>
        <fullName evidence="4">Glycoside hydrolase family 5 domain-containing protein</fullName>
    </recommendedName>
</protein>
<dbReference type="Gene3D" id="3.20.20.80">
    <property type="entry name" value="Glycosidases"/>
    <property type="match status" value="1"/>
</dbReference>
<comment type="caution">
    <text evidence="5">The sequence shown here is derived from an EMBL/GenBank/DDBJ whole genome shotgun (WGS) entry which is preliminary data.</text>
</comment>
<keyword evidence="1 3" id="KW-0378">Hydrolase</keyword>
<comment type="similarity">
    <text evidence="3">Belongs to the glycosyl hydrolase 5 (cellulase A) family.</text>
</comment>
<dbReference type="PANTHER" id="PTHR12631">
    <property type="entry name" value="ALPHA-L-IDURONIDASE"/>
    <property type="match status" value="1"/>
</dbReference>
<evidence type="ECO:0000256" key="3">
    <source>
        <dbReference type="RuleBase" id="RU361153"/>
    </source>
</evidence>
<feature type="domain" description="Glycoside hydrolase family 5" evidence="4">
    <location>
        <begin position="65"/>
        <end position="311"/>
    </location>
</feature>
<dbReference type="InterPro" id="IPR001547">
    <property type="entry name" value="Glyco_hydro_5"/>
</dbReference>
<gene>
    <name evidence="5" type="ORF">A2Y75_12090</name>
</gene>
<dbReference type="AlphaFoldDB" id="A0A1F2WM83"/>
<dbReference type="SUPFAM" id="SSF51445">
    <property type="entry name" value="(Trans)glycosidases"/>
    <property type="match status" value="1"/>
</dbReference>
<dbReference type="PANTHER" id="PTHR12631:SF10">
    <property type="entry name" value="BETA-XYLOSIDASE-LIKE PROTEIN-RELATED"/>
    <property type="match status" value="1"/>
</dbReference>
<dbReference type="Pfam" id="PF00150">
    <property type="entry name" value="Cellulase"/>
    <property type="match status" value="1"/>
</dbReference>
<dbReference type="InterPro" id="IPR036698">
    <property type="entry name" value="TM1070-like_sf"/>
</dbReference>
<evidence type="ECO:0000259" key="4">
    <source>
        <dbReference type="Pfam" id="PF00150"/>
    </source>
</evidence>